<evidence type="ECO:0000256" key="1">
    <source>
        <dbReference type="SAM" id="SignalP"/>
    </source>
</evidence>
<dbReference type="AlphaFoldDB" id="A0A918TK47"/>
<dbReference type="RefSeq" id="WP_189410947.1">
    <property type="nucleotide sequence ID" value="NZ_BMYJ01000004.1"/>
</dbReference>
<evidence type="ECO:0000313" key="3">
    <source>
        <dbReference type="Proteomes" id="UP000638981"/>
    </source>
</evidence>
<feature type="chain" id="PRO_5037471377" description="Succinate dehydrogenase" evidence="1">
    <location>
        <begin position="21"/>
        <end position="107"/>
    </location>
</feature>
<reference evidence="2" key="2">
    <citation type="submission" date="2020-09" db="EMBL/GenBank/DDBJ databases">
        <authorList>
            <person name="Sun Q."/>
            <person name="Kim S."/>
        </authorList>
    </citation>
    <scope>NUCLEOTIDE SEQUENCE</scope>
    <source>
        <strain evidence="2">KCTC 23310</strain>
    </source>
</reference>
<keyword evidence="3" id="KW-1185">Reference proteome</keyword>
<evidence type="ECO:0000313" key="2">
    <source>
        <dbReference type="EMBL" id="GHC52779.1"/>
    </source>
</evidence>
<proteinExistence type="predicted"/>
<sequence>MIRPSLAACLLLAACSPANLADKAGRRGAETVVRPIVDDYLTGPEADIATRCIVDNASAADTQMLLRDMGVYAGSATVDLVFRLAQNPGAVSCMRAAGLPPISRVAL</sequence>
<feature type="signal peptide" evidence="1">
    <location>
        <begin position="1"/>
        <end position="20"/>
    </location>
</feature>
<accession>A0A918TK47</accession>
<reference evidence="2" key="1">
    <citation type="journal article" date="2014" name="Int. J. Syst. Evol. Microbiol.">
        <title>Complete genome sequence of Corynebacterium casei LMG S-19264T (=DSM 44701T), isolated from a smear-ripened cheese.</title>
        <authorList>
            <consortium name="US DOE Joint Genome Institute (JGI-PGF)"/>
            <person name="Walter F."/>
            <person name="Albersmeier A."/>
            <person name="Kalinowski J."/>
            <person name="Ruckert C."/>
        </authorList>
    </citation>
    <scope>NUCLEOTIDE SEQUENCE</scope>
    <source>
        <strain evidence="2">KCTC 23310</strain>
    </source>
</reference>
<evidence type="ECO:0008006" key="4">
    <source>
        <dbReference type="Google" id="ProtNLM"/>
    </source>
</evidence>
<comment type="caution">
    <text evidence="2">The sequence shown here is derived from an EMBL/GenBank/DDBJ whole genome shotgun (WGS) entry which is preliminary data.</text>
</comment>
<gene>
    <name evidence="2" type="ORF">GCM10007315_14180</name>
</gene>
<dbReference type="Proteomes" id="UP000638981">
    <property type="component" value="Unassembled WGS sequence"/>
</dbReference>
<name>A0A918TK47_9RHOB</name>
<keyword evidence="1" id="KW-0732">Signal</keyword>
<protein>
    <recommendedName>
        <fullName evidence="4">Succinate dehydrogenase</fullName>
    </recommendedName>
</protein>
<organism evidence="2 3">
    <name type="scientific">Neogemmobacter tilapiae</name>
    <dbReference type="NCBI Taxonomy" id="875041"/>
    <lineage>
        <taxon>Bacteria</taxon>
        <taxon>Pseudomonadati</taxon>
        <taxon>Pseudomonadota</taxon>
        <taxon>Alphaproteobacteria</taxon>
        <taxon>Rhodobacterales</taxon>
        <taxon>Paracoccaceae</taxon>
        <taxon>Neogemmobacter</taxon>
    </lineage>
</organism>
<dbReference type="EMBL" id="BMYJ01000004">
    <property type="protein sequence ID" value="GHC52779.1"/>
    <property type="molecule type" value="Genomic_DNA"/>
</dbReference>
<dbReference type="PROSITE" id="PS51257">
    <property type="entry name" value="PROKAR_LIPOPROTEIN"/>
    <property type="match status" value="1"/>
</dbReference>